<feature type="domain" description="Methylamine utilisation protein MauE" evidence="6">
    <location>
        <begin position="15"/>
        <end position="143"/>
    </location>
</feature>
<dbReference type="GO" id="GO:0016020">
    <property type="term" value="C:membrane"/>
    <property type="evidence" value="ECO:0007669"/>
    <property type="project" value="UniProtKB-SubCell"/>
</dbReference>
<evidence type="ECO:0000256" key="3">
    <source>
        <dbReference type="ARBA" id="ARBA00022989"/>
    </source>
</evidence>
<evidence type="ECO:0000256" key="5">
    <source>
        <dbReference type="SAM" id="Phobius"/>
    </source>
</evidence>
<proteinExistence type="predicted"/>
<dbReference type="Pfam" id="PF07291">
    <property type="entry name" value="MauE"/>
    <property type="match status" value="1"/>
</dbReference>
<keyword evidence="3 5" id="KW-1133">Transmembrane helix</keyword>
<evidence type="ECO:0000259" key="6">
    <source>
        <dbReference type="Pfam" id="PF07291"/>
    </source>
</evidence>
<feature type="transmembrane region" description="Helical" evidence="5">
    <location>
        <begin position="84"/>
        <end position="108"/>
    </location>
</feature>
<keyword evidence="2 5" id="KW-0812">Transmembrane</keyword>
<evidence type="ECO:0000256" key="4">
    <source>
        <dbReference type="ARBA" id="ARBA00023136"/>
    </source>
</evidence>
<feature type="transmembrane region" description="Helical" evidence="5">
    <location>
        <begin position="55"/>
        <end position="77"/>
    </location>
</feature>
<evidence type="ECO:0000256" key="2">
    <source>
        <dbReference type="ARBA" id="ARBA00022692"/>
    </source>
</evidence>
<feature type="transmembrane region" description="Helical" evidence="5">
    <location>
        <begin position="12"/>
        <end position="33"/>
    </location>
</feature>
<accession>A0A2M7H3Q5</accession>
<dbReference type="GO" id="GO:0030416">
    <property type="term" value="P:methylamine metabolic process"/>
    <property type="evidence" value="ECO:0007669"/>
    <property type="project" value="InterPro"/>
</dbReference>
<organism evidence="7 8">
    <name type="scientific">Candidatus Kerfeldbacteria bacterium CG15_BIG_FIL_POST_REV_8_21_14_020_45_12</name>
    <dbReference type="NCBI Taxonomy" id="2014247"/>
    <lineage>
        <taxon>Bacteria</taxon>
        <taxon>Candidatus Kerfeldiibacteriota</taxon>
    </lineage>
</organism>
<comment type="caution">
    <text evidence="7">The sequence shown here is derived from an EMBL/GenBank/DDBJ whole genome shotgun (WGS) entry which is preliminary data.</text>
</comment>
<keyword evidence="4 5" id="KW-0472">Membrane</keyword>
<dbReference type="Proteomes" id="UP000230292">
    <property type="component" value="Unassembled WGS sequence"/>
</dbReference>
<evidence type="ECO:0000313" key="7">
    <source>
        <dbReference type="EMBL" id="PIW36849.1"/>
    </source>
</evidence>
<dbReference type="AlphaFoldDB" id="A0A2M7H3Q5"/>
<protein>
    <recommendedName>
        <fullName evidence="6">Methylamine utilisation protein MauE domain-containing protein</fullName>
    </recommendedName>
</protein>
<sequence length="168" mass="18477">MPMRWFNKIATHQLTLLVIRIIVGGVFLLYGVAKALAPLDQFNQSILDYQLLPEFIVPTFAVVMVIVEIAVGLSLILGIYTRYAALATGALLIVFLIAIGQAMLRGLALPDCGCSGGFIKLGETPVEVFVRDAIMLVMLVPILLKTRAGQVAPWTVDKWFELRRPPKV</sequence>
<evidence type="ECO:0000256" key="1">
    <source>
        <dbReference type="ARBA" id="ARBA00004141"/>
    </source>
</evidence>
<dbReference type="UniPathway" id="UPA00895"/>
<dbReference type="InterPro" id="IPR009908">
    <property type="entry name" value="Methylamine_util_MauE"/>
</dbReference>
<evidence type="ECO:0000313" key="8">
    <source>
        <dbReference type="Proteomes" id="UP000230292"/>
    </source>
</evidence>
<gene>
    <name evidence="7" type="ORF">COW24_03340</name>
</gene>
<reference evidence="7 8" key="1">
    <citation type="submission" date="2017-09" db="EMBL/GenBank/DDBJ databases">
        <title>Depth-based differentiation of microbial function through sediment-hosted aquifers and enrichment of novel symbionts in the deep terrestrial subsurface.</title>
        <authorList>
            <person name="Probst A.J."/>
            <person name="Ladd B."/>
            <person name="Jarett J.K."/>
            <person name="Geller-Mcgrath D.E."/>
            <person name="Sieber C.M."/>
            <person name="Emerson J.B."/>
            <person name="Anantharaman K."/>
            <person name="Thomas B.C."/>
            <person name="Malmstrom R."/>
            <person name="Stieglmeier M."/>
            <person name="Klingl A."/>
            <person name="Woyke T."/>
            <person name="Ryan C.M."/>
            <person name="Banfield J.F."/>
        </authorList>
    </citation>
    <scope>NUCLEOTIDE SEQUENCE [LARGE SCALE GENOMIC DNA]</scope>
    <source>
        <strain evidence="7">CG15_BIG_FIL_POST_REV_8_21_14_020_45_12</strain>
    </source>
</reference>
<comment type="subcellular location">
    <subcellularLocation>
        <location evidence="1">Membrane</location>
        <topology evidence="1">Multi-pass membrane protein</topology>
    </subcellularLocation>
</comment>
<dbReference type="EMBL" id="PFGC01000038">
    <property type="protein sequence ID" value="PIW36849.1"/>
    <property type="molecule type" value="Genomic_DNA"/>
</dbReference>
<name>A0A2M7H3Q5_9BACT</name>